<protein>
    <submittedName>
        <fullName evidence="11">7tm 6 domain containing protein</fullName>
    </submittedName>
</protein>
<dbReference type="Pfam" id="PF02949">
    <property type="entry name" value="7tm_6"/>
    <property type="match status" value="1"/>
</dbReference>
<dbReference type="GO" id="GO:0004984">
    <property type="term" value="F:olfactory receptor activity"/>
    <property type="evidence" value="ECO:0007669"/>
    <property type="project" value="InterPro"/>
</dbReference>
<evidence type="ECO:0000256" key="5">
    <source>
        <dbReference type="ARBA" id="ARBA00022725"/>
    </source>
</evidence>
<dbReference type="PANTHER" id="PTHR21137:SF35">
    <property type="entry name" value="ODORANT RECEPTOR 19A-RELATED"/>
    <property type="match status" value="1"/>
</dbReference>
<dbReference type="InterPro" id="IPR004117">
    <property type="entry name" value="7tm6_olfct_rcpt"/>
</dbReference>
<dbReference type="GO" id="GO:0005886">
    <property type="term" value="C:plasma membrane"/>
    <property type="evidence" value="ECO:0007669"/>
    <property type="project" value="UniProtKB-SubCell"/>
</dbReference>
<evidence type="ECO:0000256" key="1">
    <source>
        <dbReference type="ARBA" id="ARBA00004651"/>
    </source>
</evidence>
<organism evidence="11 12">
    <name type="scientific">Asbolus verrucosus</name>
    <name type="common">Desert ironclad beetle</name>
    <dbReference type="NCBI Taxonomy" id="1661398"/>
    <lineage>
        <taxon>Eukaryota</taxon>
        <taxon>Metazoa</taxon>
        <taxon>Ecdysozoa</taxon>
        <taxon>Arthropoda</taxon>
        <taxon>Hexapoda</taxon>
        <taxon>Insecta</taxon>
        <taxon>Pterygota</taxon>
        <taxon>Neoptera</taxon>
        <taxon>Endopterygota</taxon>
        <taxon>Coleoptera</taxon>
        <taxon>Polyphaga</taxon>
        <taxon>Cucujiformia</taxon>
        <taxon>Tenebrionidae</taxon>
        <taxon>Pimeliinae</taxon>
        <taxon>Asbolus</taxon>
    </lineage>
</organism>
<evidence type="ECO:0000256" key="10">
    <source>
        <dbReference type="SAM" id="Phobius"/>
    </source>
</evidence>
<dbReference type="OrthoDB" id="8185860at2759"/>
<evidence type="ECO:0000256" key="8">
    <source>
        <dbReference type="ARBA" id="ARBA00023170"/>
    </source>
</evidence>
<keyword evidence="5" id="KW-0552">Olfaction</keyword>
<evidence type="ECO:0000313" key="12">
    <source>
        <dbReference type="Proteomes" id="UP000292052"/>
    </source>
</evidence>
<keyword evidence="12" id="KW-1185">Reference proteome</keyword>
<name>A0A482V925_ASBVE</name>
<evidence type="ECO:0000256" key="7">
    <source>
        <dbReference type="ARBA" id="ARBA00023136"/>
    </source>
</evidence>
<comment type="caution">
    <text evidence="11">The sequence shown here is derived from an EMBL/GenBank/DDBJ whole genome shotgun (WGS) entry which is preliminary data.</text>
</comment>
<feature type="transmembrane region" description="Helical" evidence="10">
    <location>
        <begin position="187"/>
        <end position="207"/>
    </location>
</feature>
<feature type="transmembrane region" description="Helical" evidence="10">
    <location>
        <begin position="34"/>
        <end position="58"/>
    </location>
</feature>
<accession>A0A482V925</accession>
<evidence type="ECO:0000313" key="11">
    <source>
        <dbReference type="EMBL" id="RZB39714.1"/>
    </source>
</evidence>
<evidence type="ECO:0000256" key="2">
    <source>
        <dbReference type="ARBA" id="ARBA00022475"/>
    </source>
</evidence>
<dbReference type="GO" id="GO:0005549">
    <property type="term" value="F:odorant binding"/>
    <property type="evidence" value="ECO:0007669"/>
    <property type="project" value="InterPro"/>
</dbReference>
<keyword evidence="3" id="KW-0716">Sensory transduction</keyword>
<keyword evidence="7 10" id="KW-0472">Membrane</keyword>
<dbReference type="AlphaFoldDB" id="A0A482V925"/>
<comment type="subcellular location">
    <subcellularLocation>
        <location evidence="1">Cell membrane</location>
        <topology evidence="1">Multi-pass membrane protein</topology>
    </subcellularLocation>
</comment>
<dbReference type="Proteomes" id="UP000292052">
    <property type="component" value="Unassembled WGS sequence"/>
</dbReference>
<evidence type="ECO:0000256" key="6">
    <source>
        <dbReference type="ARBA" id="ARBA00022989"/>
    </source>
</evidence>
<keyword evidence="2" id="KW-1003">Cell membrane</keyword>
<gene>
    <name evidence="11" type="ORF">BDFB_014301</name>
</gene>
<keyword evidence="9" id="KW-0807">Transducer</keyword>
<keyword evidence="4 10" id="KW-0812">Transmembrane</keyword>
<feature type="transmembrane region" description="Helical" evidence="10">
    <location>
        <begin position="154"/>
        <end position="175"/>
    </location>
</feature>
<feature type="transmembrane region" description="Helical" evidence="10">
    <location>
        <begin position="70"/>
        <end position="93"/>
    </location>
</feature>
<keyword evidence="6 10" id="KW-1133">Transmembrane helix</keyword>
<proteinExistence type="predicted"/>
<dbReference type="EMBL" id="QDEB01125783">
    <property type="protein sequence ID" value="RZB39714.1"/>
    <property type="molecule type" value="Genomic_DNA"/>
</dbReference>
<dbReference type="PANTHER" id="PTHR21137">
    <property type="entry name" value="ODORANT RECEPTOR"/>
    <property type="match status" value="1"/>
</dbReference>
<keyword evidence="8" id="KW-0675">Receptor</keyword>
<reference evidence="11 12" key="1">
    <citation type="submission" date="2017-03" db="EMBL/GenBank/DDBJ databases">
        <title>Genome of the blue death feigning beetle - Asbolus verrucosus.</title>
        <authorList>
            <person name="Rider S.D."/>
        </authorList>
    </citation>
    <scope>NUCLEOTIDE SEQUENCE [LARGE SCALE GENOMIC DNA]</scope>
    <source>
        <strain evidence="11">Butters</strain>
        <tissue evidence="11">Head and leg muscle</tissue>
    </source>
</reference>
<evidence type="ECO:0000256" key="9">
    <source>
        <dbReference type="ARBA" id="ARBA00023224"/>
    </source>
</evidence>
<evidence type="ECO:0000256" key="4">
    <source>
        <dbReference type="ARBA" id="ARBA00022692"/>
    </source>
</evidence>
<evidence type="ECO:0000256" key="3">
    <source>
        <dbReference type="ARBA" id="ARBA00022606"/>
    </source>
</evidence>
<feature type="non-terminal residue" evidence="11">
    <location>
        <position position="213"/>
    </location>
</feature>
<sequence length="213" mass="25111">MERFDWKVMIKMNIFSLRIIGLWPEDYEYKFTFYTLYAVISTILFINAFGILITISIFMADVDIEDTEELTLYFVGEILLHIKTFIVFYSVIFLYNVDMLIASLMVFIGAQCDILCDNLRNLRGNTTASFKKKLKQFIKHHKEILKFAENCNKFFSFILLGQFLASSTLLSLTLYRLALDENFNVKFLAHIVLVVFYMIQIFTYCWFGNEVEL</sequence>
<dbReference type="GO" id="GO:0007165">
    <property type="term" value="P:signal transduction"/>
    <property type="evidence" value="ECO:0007669"/>
    <property type="project" value="UniProtKB-KW"/>
</dbReference>